<evidence type="ECO:0000256" key="1">
    <source>
        <dbReference type="PROSITE-ProRule" id="PRU00244"/>
    </source>
</evidence>
<dbReference type="GO" id="GO:0071111">
    <property type="term" value="F:cyclic-guanylate-specific phosphodiesterase activity"/>
    <property type="evidence" value="ECO:0007669"/>
    <property type="project" value="InterPro"/>
</dbReference>
<dbReference type="InterPro" id="IPR005330">
    <property type="entry name" value="MHYT_dom"/>
</dbReference>
<dbReference type="EMBL" id="SNXW01000008">
    <property type="protein sequence ID" value="TDP81264.1"/>
    <property type="molecule type" value="Genomic_DNA"/>
</dbReference>
<dbReference type="FunFam" id="3.20.20.450:FF:000001">
    <property type="entry name" value="Cyclic di-GMP phosphodiesterase yahA"/>
    <property type="match status" value="1"/>
</dbReference>
<dbReference type="PROSITE" id="PS50924">
    <property type="entry name" value="MHYT"/>
    <property type="match status" value="1"/>
</dbReference>
<dbReference type="OrthoDB" id="9813903at2"/>
<dbReference type="GO" id="GO:0016020">
    <property type="term" value="C:membrane"/>
    <property type="evidence" value="ECO:0007669"/>
    <property type="project" value="UniProtKB-UniRule"/>
</dbReference>
<evidence type="ECO:0000259" key="4">
    <source>
        <dbReference type="PROSITE" id="PS50887"/>
    </source>
</evidence>
<evidence type="ECO:0000256" key="2">
    <source>
        <dbReference type="SAM" id="MobiDB-lite"/>
    </source>
</evidence>
<keyword evidence="1" id="KW-1133">Transmembrane helix</keyword>
<dbReference type="InterPro" id="IPR001633">
    <property type="entry name" value="EAL_dom"/>
</dbReference>
<dbReference type="SMART" id="SM00052">
    <property type="entry name" value="EAL"/>
    <property type="match status" value="1"/>
</dbReference>
<dbReference type="AlphaFoldDB" id="A0A4R6R658"/>
<dbReference type="SMART" id="SM00267">
    <property type="entry name" value="GGDEF"/>
    <property type="match status" value="1"/>
</dbReference>
<evidence type="ECO:0000313" key="6">
    <source>
        <dbReference type="EMBL" id="TDP81264.1"/>
    </source>
</evidence>
<keyword evidence="7" id="KW-1185">Reference proteome</keyword>
<feature type="transmembrane region" description="Helical" evidence="1">
    <location>
        <begin position="14"/>
        <end position="33"/>
    </location>
</feature>
<keyword evidence="1" id="KW-0472">Membrane</keyword>
<dbReference type="PANTHER" id="PTHR33121">
    <property type="entry name" value="CYCLIC DI-GMP PHOSPHODIESTERASE PDEF"/>
    <property type="match status" value="1"/>
</dbReference>
<dbReference type="PROSITE" id="PS50883">
    <property type="entry name" value="EAL"/>
    <property type="match status" value="1"/>
</dbReference>
<reference evidence="6 7" key="1">
    <citation type="submission" date="2019-03" db="EMBL/GenBank/DDBJ databases">
        <title>Genomic Encyclopedia of Type Strains, Phase IV (KMG-IV): sequencing the most valuable type-strain genomes for metagenomic binning, comparative biology and taxonomic classification.</title>
        <authorList>
            <person name="Goeker M."/>
        </authorList>
    </citation>
    <scope>NUCLEOTIDE SEQUENCE [LARGE SCALE GENOMIC DNA]</scope>
    <source>
        <strain evidence="6 7">DSM 11901</strain>
    </source>
</reference>
<dbReference type="Proteomes" id="UP000294593">
    <property type="component" value="Unassembled WGS sequence"/>
</dbReference>
<feature type="transmembrane region" description="Helical" evidence="1">
    <location>
        <begin position="45"/>
        <end position="70"/>
    </location>
</feature>
<dbReference type="PANTHER" id="PTHR33121:SF79">
    <property type="entry name" value="CYCLIC DI-GMP PHOSPHODIESTERASE PDED-RELATED"/>
    <property type="match status" value="1"/>
</dbReference>
<dbReference type="CDD" id="cd01949">
    <property type="entry name" value="GGDEF"/>
    <property type="match status" value="1"/>
</dbReference>
<dbReference type="Pfam" id="PF00563">
    <property type="entry name" value="EAL"/>
    <property type="match status" value="1"/>
</dbReference>
<dbReference type="Gene3D" id="3.20.20.450">
    <property type="entry name" value="EAL domain"/>
    <property type="match status" value="1"/>
</dbReference>
<feature type="domain" description="EAL" evidence="3">
    <location>
        <begin position="436"/>
        <end position="689"/>
    </location>
</feature>
<dbReference type="SUPFAM" id="SSF55073">
    <property type="entry name" value="Nucleotide cyclase"/>
    <property type="match status" value="1"/>
</dbReference>
<feature type="domain" description="GGDEF" evidence="4">
    <location>
        <begin position="295"/>
        <end position="427"/>
    </location>
</feature>
<dbReference type="InterPro" id="IPR029787">
    <property type="entry name" value="Nucleotide_cyclase"/>
</dbReference>
<dbReference type="CDD" id="cd01948">
    <property type="entry name" value="EAL"/>
    <property type="match status" value="1"/>
</dbReference>
<dbReference type="InterPro" id="IPR000160">
    <property type="entry name" value="GGDEF_dom"/>
</dbReference>
<dbReference type="InterPro" id="IPR035919">
    <property type="entry name" value="EAL_sf"/>
</dbReference>
<feature type="transmembrane region" description="Helical" evidence="1">
    <location>
        <begin position="82"/>
        <end position="100"/>
    </location>
</feature>
<feature type="transmembrane region" description="Helical" evidence="1">
    <location>
        <begin position="218"/>
        <end position="238"/>
    </location>
</feature>
<dbReference type="Gene3D" id="3.30.70.270">
    <property type="match status" value="1"/>
</dbReference>
<evidence type="ECO:0000259" key="3">
    <source>
        <dbReference type="PROSITE" id="PS50883"/>
    </source>
</evidence>
<dbReference type="InterPro" id="IPR050706">
    <property type="entry name" value="Cyclic-di-GMP_PDE-like"/>
</dbReference>
<evidence type="ECO:0000259" key="5">
    <source>
        <dbReference type="PROSITE" id="PS50924"/>
    </source>
</evidence>
<evidence type="ECO:0000313" key="7">
    <source>
        <dbReference type="Proteomes" id="UP000294593"/>
    </source>
</evidence>
<dbReference type="PROSITE" id="PS50887">
    <property type="entry name" value="GGDEF"/>
    <property type="match status" value="1"/>
</dbReference>
<feature type="transmembrane region" description="Helical" evidence="1">
    <location>
        <begin position="177"/>
        <end position="198"/>
    </location>
</feature>
<feature type="region of interest" description="Disordered" evidence="2">
    <location>
        <begin position="704"/>
        <end position="731"/>
    </location>
</feature>
<protein>
    <submittedName>
        <fullName evidence="6">Diguanylate cyclase/phosphodiesterase</fullName>
    </submittedName>
</protein>
<sequence length="731" mass="80149">MSIPLMASHLQGSALAPAWLLMVYAISLQSMVIRRVRANDREAAVAWWLGGALVVGTGIWAGSFLGLVALKVPIKIGYVRDVVMASWLPAVVVSAMALWLQTHMMASLKLRVMGAMLVAMGLCMLLFVNASSIMIQPGLTWDGGTLGAGVLILLLGCGVGSRLMRDDLAREPHQARHLGVAVLVGSIIWTGMTLQVSSIGVKLHAVCLSADQLSGDNLQLLLTVAVLILMVMTHMGTIQDARALAKTQALSDSLKEAQEALEEASQRDAVTGLPNRLGFEQQLRSIIDAPRETALHLCVLRLNIDGFHAFAATYGHSLGDKLIHTLSLRLQGLVREGDVLARSDTDEFLLACRGSPDERTMAVLAQRLQDAIHVPCLIQDQDIVVSSSIGIARYPDSASAEQLITHSNDAMLTARRAGGGVHCIYERGMDRASAAQVEMQRDLRHAVARQELQLYFQPKLRADSGELAGVEALLRWHHPKRGMVSPAEFIPVAERFGLIGELGLWVLDEACRHVRLWHEAGLDIPVAVNVSVHQLRQPDLEQRVREALKRHRVPARMLIMEITESVAMEDIEASMRVFDMLDQIGVRLSIDDFGTGYSSLSYLRRLPARQLKIDRSFVRDLDSSLDAQAIVEAVVRLAHALGLKVVAEGVETQDQADILAQLHCDELQGFLFARPMAEHTLLHWLQQRGKPVPPTQVRIEKELGVPLAQSRDDGDDDDILTAWSDLEVSPP</sequence>
<dbReference type="Pfam" id="PF03707">
    <property type="entry name" value="MHYT"/>
    <property type="match status" value="1"/>
</dbReference>
<name>A0A4R6R658_9BURK</name>
<dbReference type="NCBIfam" id="TIGR00254">
    <property type="entry name" value="GGDEF"/>
    <property type="match status" value="1"/>
</dbReference>
<feature type="transmembrane region" description="Helical" evidence="1">
    <location>
        <begin position="146"/>
        <end position="165"/>
    </location>
</feature>
<dbReference type="InterPro" id="IPR043128">
    <property type="entry name" value="Rev_trsase/Diguanyl_cyclase"/>
</dbReference>
<feature type="domain" description="MHYT" evidence="5">
    <location>
        <begin position="10"/>
        <end position="198"/>
    </location>
</feature>
<feature type="transmembrane region" description="Helical" evidence="1">
    <location>
        <begin position="112"/>
        <end position="134"/>
    </location>
</feature>
<organism evidence="6 7">
    <name type="scientific">Aquabacterium commune</name>
    <dbReference type="NCBI Taxonomy" id="70586"/>
    <lineage>
        <taxon>Bacteria</taxon>
        <taxon>Pseudomonadati</taxon>
        <taxon>Pseudomonadota</taxon>
        <taxon>Betaproteobacteria</taxon>
        <taxon>Burkholderiales</taxon>
        <taxon>Aquabacterium</taxon>
    </lineage>
</organism>
<dbReference type="RefSeq" id="WP_133610169.1">
    <property type="nucleotide sequence ID" value="NZ_SNXW01000008.1"/>
</dbReference>
<dbReference type="SUPFAM" id="SSF141868">
    <property type="entry name" value="EAL domain-like"/>
    <property type="match status" value="1"/>
</dbReference>
<comment type="caution">
    <text evidence="6">The sequence shown here is derived from an EMBL/GenBank/DDBJ whole genome shotgun (WGS) entry which is preliminary data.</text>
</comment>
<proteinExistence type="predicted"/>
<accession>A0A4R6R658</accession>
<keyword evidence="1" id="KW-0812">Transmembrane</keyword>
<dbReference type="Pfam" id="PF00990">
    <property type="entry name" value="GGDEF"/>
    <property type="match status" value="1"/>
</dbReference>
<gene>
    <name evidence="6" type="ORF">EV672_10849</name>
</gene>